<dbReference type="EMBL" id="FTOL01000009">
    <property type="protein sequence ID" value="SIT21840.1"/>
    <property type="molecule type" value="Genomic_DNA"/>
</dbReference>
<name>A0A1N7QG44_9FLAO</name>
<protein>
    <recommendedName>
        <fullName evidence="4">Aspartyl protease</fullName>
    </recommendedName>
</protein>
<dbReference type="OrthoDB" id="7548156at2"/>
<evidence type="ECO:0008006" key="4">
    <source>
        <dbReference type="Google" id="ProtNLM"/>
    </source>
</evidence>
<dbReference type="STRING" id="373668.SAMN05421786_109173"/>
<evidence type="ECO:0000313" key="2">
    <source>
        <dbReference type="EMBL" id="SIT21840.1"/>
    </source>
</evidence>
<keyword evidence="1" id="KW-0472">Membrane</keyword>
<evidence type="ECO:0000256" key="1">
    <source>
        <dbReference type="SAM" id="Phobius"/>
    </source>
</evidence>
<reference evidence="3" key="1">
    <citation type="submission" date="2017-01" db="EMBL/GenBank/DDBJ databases">
        <authorList>
            <person name="Varghese N."/>
            <person name="Submissions S."/>
        </authorList>
    </citation>
    <scope>NUCLEOTIDE SEQUENCE [LARGE SCALE GENOMIC DNA]</scope>
    <source>
        <strain evidence="3">DSM 18017</strain>
    </source>
</reference>
<evidence type="ECO:0000313" key="3">
    <source>
        <dbReference type="Proteomes" id="UP000186744"/>
    </source>
</evidence>
<dbReference type="RefSeq" id="WP_076553637.1">
    <property type="nucleotide sequence ID" value="NZ_FTOL01000009.1"/>
</dbReference>
<keyword evidence="1" id="KW-1133">Transmembrane helix</keyword>
<organism evidence="2 3">
    <name type="scientific">Chryseobacterium ureilyticum</name>
    <dbReference type="NCBI Taxonomy" id="373668"/>
    <lineage>
        <taxon>Bacteria</taxon>
        <taxon>Pseudomonadati</taxon>
        <taxon>Bacteroidota</taxon>
        <taxon>Flavobacteriia</taxon>
        <taxon>Flavobacteriales</taxon>
        <taxon>Weeksellaceae</taxon>
        <taxon>Chryseobacterium group</taxon>
        <taxon>Chryseobacterium</taxon>
    </lineage>
</organism>
<accession>A0A1N7QG44</accession>
<gene>
    <name evidence="2" type="ORF">SAMN05421786_109173</name>
</gene>
<keyword evidence="3" id="KW-1185">Reference proteome</keyword>
<keyword evidence="1" id="KW-0812">Transmembrane</keyword>
<dbReference type="Proteomes" id="UP000186744">
    <property type="component" value="Unassembled WGS sequence"/>
</dbReference>
<dbReference type="AlphaFoldDB" id="A0A1N7QG44"/>
<sequence>MKIIKKILVSILILIVLTAFGGYIYFNQKFIPEKNYLTLENESGRIPIKWIGNDKNVLLLPIHFQKDSTTYYLQFDTGATYTEFYYNSIKDIKGISINNHRATATFYLGNTKVTSHLIKVSNIGKVHDKNDSVKIIGTLGADIIENRKTVINLKENCVVFNLSQCPAKFKNNLIDFEFKKRKIIIHADLEGNSEKFLYDSGTSAYELLTSKEIWESLKLPRSKVIIEKPQSRSNILTSYTAKSNRVITFKNKNVPLTEVTYVEGFTATQYMLMKFSGMTGMLGNKIFLNHTIYIDCAQEKIGIE</sequence>
<feature type="transmembrane region" description="Helical" evidence="1">
    <location>
        <begin position="7"/>
        <end position="26"/>
    </location>
</feature>
<proteinExistence type="predicted"/>